<protein>
    <submittedName>
        <fullName evidence="3">Indolepyruvate ferredoxin oxidoreductase</fullName>
        <ecNumber evidence="3">1.2.7.8</ecNumber>
    </submittedName>
</protein>
<dbReference type="STRING" id="765913.ThidrDRAFT_1946"/>
<evidence type="ECO:0000259" key="2">
    <source>
        <dbReference type="Pfam" id="PF01558"/>
    </source>
</evidence>
<dbReference type="AlphaFoldDB" id="G2E0X3"/>
<dbReference type="PANTHER" id="PTHR43854:SF1">
    <property type="entry name" value="INDOLEPYRUVATE OXIDOREDUCTASE SUBUNIT IORB"/>
    <property type="match status" value="1"/>
</dbReference>
<dbReference type="Proteomes" id="UP000004200">
    <property type="component" value="Unassembled WGS sequence"/>
</dbReference>
<accession>G2E0X3</accession>
<keyword evidence="3" id="KW-0670">Pyruvate</keyword>
<proteinExistence type="predicted"/>
<dbReference type="Pfam" id="PF01558">
    <property type="entry name" value="POR"/>
    <property type="match status" value="1"/>
</dbReference>
<dbReference type="OrthoDB" id="9800445at2"/>
<dbReference type="PANTHER" id="PTHR43854">
    <property type="entry name" value="INDOLEPYRUVATE OXIDOREDUCTASE SUBUNIT IORB"/>
    <property type="match status" value="1"/>
</dbReference>
<dbReference type="InterPro" id="IPR002869">
    <property type="entry name" value="Pyrv_flavodox_OxRed_cen"/>
</dbReference>
<dbReference type="EC" id="1.2.7.8" evidence="3"/>
<dbReference type="Gene3D" id="3.40.920.10">
    <property type="entry name" value="Pyruvate-ferredoxin oxidoreductase, PFOR, domain III"/>
    <property type="match status" value="1"/>
</dbReference>
<evidence type="ECO:0000256" key="1">
    <source>
        <dbReference type="ARBA" id="ARBA00023002"/>
    </source>
</evidence>
<dbReference type="PATRIC" id="fig|765913.3.peg.1977"/>
<comment type="caution">
    <text evidence="3">The sequence shown here is derived from an EMBL/GenBank/DDBJ whole genome shotgun (WGS) entry which is preliminary data.</text>
</comment>
<feature type="domain" description="Pyruvate/ketoisovalerate oxidoreductase catalytic" evidence="2">
    <location>
        <begin position="13"/>
        <end position="191"/>
    </location>
</feature>
<evidence type="ECO:0000313" key="3">
    <source>
        <dbReference type="EMBL" id="EGV31745.1"/>
    </source>
</evidence>
<dbReference type="GO" id="GO:0043805">
    <property type="term" value="F:indolepyruvate ferredoxin oxidoreductase activity"/>
    <property type="evidence" value="ECO:0007669"/>
    <property type="project" value="UniProtKB-EC"/>
</dbReference>
<dbReference type="eggNOG" id="COG1014">
    <property type="taxonomic scope" value="Bacteria"/>
</dbReference>
<dbReference type="SUPFAM" id="SSF53323">
    <property type="entry name" value="Pyruvate-ferredoxin oxidoreductase, PFOR, domain III"/>
    <property type="match status" value="1"/>
</dbReference>
<evidence type="ECO:0000313" key="4">
    <source>
        <dbReference type="Proteomes" id="UP000004200"/>
    </source>
</evidence>
<name>G2E0X3_9GAMM</name>
<gene>
    <name evidence="3" type="ORF">ThidrDRAFT_1946</name>
</gene>
<sequence>MSLRTNIIIAGVGGQGTVLASKLVARAAMDAGLQVRTSETIGMAQRGGSVVSHLRVSETPIASPLMAPGMADVLIGFEPGEAVRSLGYLRPGGTIVTNAHPVAPVAASPASAIYSGQSMLERLDGCGARLAIVDGDAICAEVGSTKVLNVALLGAAAALGALGFTLEQLENAIRESVRARFVDLNIQALHASARSMSAPA</sequence>
<organism evidence="3 4">
    <name type="scientific">Thiorhodococcus drewsii AZ1</name>
    <dbReference type="NCBI Taxonomy" id="765913"/>
    <lineage>
        <taxon>Bacteria</taxon>
        <taxon>Pseudomonadati</taxon>
        <taxon>Pseudomonadota</taxon>
        <taxon>Gammaproteobacteria</taxon>
        <taxon>Chromatiales</taxon>
        <taxon>Chromatiaceae</taxon>
        <taxon>Thiorhodococcus</taxon>
    </lineage>
</organism>
<dbReference type="RefSeq" id="WP_007040660.1">
    <property type="nucleotide sequence ID" value="NZ_AFWT01000011.1"/>
</dbReference>
<dbReference type="InterPro" id="IPR019752">
    <property type="entry name" value="Pyrv/ketoisovalerate_OxRed_cat"/>
</dbReference>
<dbReference type="EMBL" id="AFWT01000011">
    <property type="protein sequence ID" value="EGV31745.1"/>
    <property type="molecule type" value="Genomic_DNA"/>
</dbReference>
<keyword evidence="4" id="KW-1185">Reference proteome</keyword>
<keyword evidence="1 3" id="KW-0560">Oxidoreductase</keyword>
<reference evidence="3 4" key="1">
    <citation type="submission" date="2011-06" db="EMBL/GenBank/DDBJ databases">
        <title>The draft genome of Thiorhodococcus drewsii AZ1.</title>
        <authorList>
            <consortium name="US DOE Joint Genome Institute (JGI-PGF)"/>
            <person name="Lucas S."/>
            <person name="Han J."/>
            <person name="Lapidus A."/>
            <person name="Cheng J.-F."/>
            <person name="Goodwin L."/>
            <person name="Pitluck S."/>
            <person name="Peters L."/>
            <person name="Land M.L."/>
            <person name="Hauser L."/>
            <person name="Vogl K."/>
            <person name="Liu Z."/>
            <person name="Imhoff J."/>
            <person name="Thiel V."/>
            <person name="Frigaard N.-U."/>
            <person name="Bryant D.A."/>
            <person name="Woyke T.J."/>
        </authorList>
    </citation>
    <scope>NUCLEOTIDE SEQUENCE [LARGE SCALE GENOMIC DNA]</scope>
    <source>
        <strain evidence="3 4">AZ1</strain>
    </source>
</reference>
<dbReference type="InterPro" id="IPR052198">
    <property type="entry name" value="IorB_Oxidoreductase"/>
</dbReference>